<keyword evidence="2" id="KW-1185">Reference proteome</keyword>
<dbReference type="EMBL" id="CP102480">
    <property type="protein sequence ID" value="UUX51910.1"/>
    <property type="molecule type" value="Genomic_DNA"/>
</dbReference>
<evidence type="ECO:0000313" key="2">
    <source>
        <dbReference type="Proteomes" id="UP001060336"/>
    </source>
</evidence>
<protein>
    <submittedName>
        <fullName evidence="1">Uncharacterized protein</fullName>
    </submittedName>
</protein>
<sequence>MRGREPVQEFSVVEHVAKEFARFLNRVQNDQVDILGSFLIENEWEQYKKDAEGVVQSLELAGFAIVPKQPTDQMVGAADRTLAGGLMGQRGARVYVEAVFGAMLDGWIETYNPNLILDIFSMALSRASNPRSKRDSGSMDSSFQRFRKHSQDMLAGLIKNGQVIVPDEPTPEMVAAGVAETAEIRNRTNQQVSIGADPTYLANLYENMVEARPK</sequence>
<reference evidence="1" key="1">
    <citation type="submission" date="2022-08" db="EMBL/GenBank/DDBJ databases">
        <title>Nisaea acidiphila sp. nov., isolated from a marine algal debris and emended description of the genus Nisaea Urios et al. 2008.</title>
        <authorList>
            <person name="Kwon K."/>
        </authorList>
    </citation>
    <scope>NUCLEOTIDE SEQUENCE</scope>
    <source>
        <strain evidence="1">MEBiC11861</strain>
    </source>
</reference>
<dbReference type="AlphaFoldDB" id="A0A9J7AXW3"/>
<dbReference type="RefSeq" id="WP_257771661.1">
    <property type="nucleotide sequence ID" value="NZ_CP102480.1"/>
</dbReference>
<accession>A0A9J7AXW3</accession>
<dbReference type="Proteomes" id="UP001060336">
    <property type="component" value="Chromosome"/>
</dbReference>
<organism evidence="1 2">
    <name type="scientific">Nisaea acidiphila</name>
    <dbReference type="NCBI Taxonomy" id="1862145"/>
    <lineage>
        <taxon>Bacteria</taxon>
        <taxon>Pseudomonadati</taxon>
        <taxon>Pseudomonadota</taxon>
        <taxon>Alphaproteobacteria</taxon>
        <taxon>Rhodospirillales</taxon>
        <taxon>Thalassobaculaceae</taxon>
        <taxon>Nisaea</taxon>
    </lineage>
</organism>
<gene>
    <name evidence="1" type="ORF">NUH88_09440</name>
</gene>
<proteinExistence type="predicted"/>
<dbReference type="KEGG" id="naci:NUH88_09440"/>
<evidence type="ECO:0000313" key="1">
    <source>
        <dbReference type="EMBL" id="UUX51910.1"/>
    </source>
</evidence>
<name>A0A9J7AXW3_9PROT</name>